<keyword evidence="2" id="KW-0812">Transmembrane</keyword>
<feature type="transmembrane region" description="Helical" evidence="2">
    <location>
        <begin position="293"/>
        <end position="312"/>
    </location>
</feature>
<proteinExistence type="predicted"/>
<feature type="transmembrane region" description="Helical" evidence="2">
    <location>
        <begin position="233"/>
        <end position="254"/>
    </location>
</feature>
<feature type="compositionally biased region" description="Basic residues" evidence="1">
    <location>
        <begin position="21"/>
        <end position="31"/>
    </location>
</feature>
<protein>
    <submittedName>
        <fullName evidence="3">Uncharacterized protein</fullName>
    </submittedName>
</protein>
<evidence type="ECO:0000256" key="2">
    <source>
        <dbReference type="SAM" id="Phobius"/>
    </source>
</evidence>
<feature type="transmembrane region" description="Helical" evidence="2">
    <location>
        <begin position="202"/>
        <end position="226"/>
    </location>
</feature>
<keyword evidence="2" id="KW-0472">Membrane</keyword>
<evidence type="ECO:0000313" key="3">
    <source>
        <dbReference type="EMBL" id="MUN55568.1"/>
    </source>
</evidence>
<keyword evidence="4" id="KW-1185">Reference proteome</keyword>
<reference evidence="3 4" key="1">
    <citation type="submission" date="2019-12" db="EMBL/GenBank/DDBJ databases">
        <authorList>
            <person name="Li J."/>
            <person name="Shi Y."/>
            <person name="Xu G."/>
            <person name="Xiao D."/>
            <person name="Ran X."/>
        </authorList>
    </citation>
    <scope>NUCLEOTIDE SEQUENCE [LARGE SCALE GENOMIC DNA]</scope>
    <source>
        <strain evidence="3 4">JCM 15915</strain>
    </source>
</reference>
<name>A0A7K1LK43_9MICC</name>
<feature type="transmembrane region" description="Helical" evidence="2">
    <location>
        <begin position="68"/>
        <end position="87"/>
    </location>
</feature>
<comment type="caution">
    <text evidence="3">The sequence shown here is derived from an EMBL/GenBank/DDBJ whole genome shotgun (WGS) entry which is preliminary data.</text>
</comment>
<gene>
    <name evidence="3" type="ORF">GMA10_10150</name>
</gene>
<accession>A0A7K1LK43</accession>
<feature type="transmembrane region" description="Helical" evidence="2">
    <location>
        <begin position="350"/>
        <end position="369"/>
    </location>
</feature>
<dbReference type="RefSeq" id="WP_129316318.1">
    <property type="nucleotide sequence ID" value="NZ_NOIQ01000023.1"/>
</dbReference>
<evidence type="ECO:0000313" key="4">
    <source>
        <dbReference type="Proteomes" id="UP000462152"/>
    </source>
</evidence>
<sequence>MNDNDSSMDAPQQNSNGSTSARHRSSMHRQTTRAESLRSMPPASGIGVHTDPTKPARQVDQALTTKRMVTLGMLFPLFIMVMMPLVMTGMTHHLSPHDMKVAVIGSGDRVEQAEKDLDKQTANSFDVSRVDSVNQAKDDIKDHSLRAAYNPATGDMYYAGANGSQVKSAVTNLFSSTAQESQTTLSTHDVAPAASEDNLANIAVYLALGAVLGGFMTGMILGLIPVATWLRVVLALVMPAIVAFGEILYGWGMFGIFDSSALAPWFMFYLLGLSCLAVTTGGMLLIGPAMMPISMLLMPFLGMSASGINGPLDMINGFYGGVNPWLFSAQGIEAVRDAIYFPEAALTQPVWVMIAWTVGGVLLAALGTMRQKRRHLFAQMNDVQEATSLIPAVAVAP</sequence>
<organism evidence="3 4">
    <name type="scientific">Rothia koreensis</name>
    <dbReference type="NCBI Taxonomy" id="592378"/>
    <lineage>
        <taxon>Bacteria</taxon>
        <taxon>Bacillati</taxon>
        <taxon>Actinomycetota</taxon>
        <taxon>Actinomycetes</taxon>
        <taxon>Micrococcales</taxon>
        <taxon>Micrococcaceae</taxon>
        <taxon>Rothia</taxon>
    </lineage>
</organism>
<evidence type="ECO:0000256" key="1">
    <source>
        <dbReference type="SAM" id="MobiDB-lite"/>
    </source>
</evidence>
<dbReference type="AlphaFoldDB" id="A0A7K1LK43"/>
<dbReference type="EMBL" id="WOGT01000006">
    <property type="protein sequence ID" value="MUN55568.1"/>
    <property type="molecule type" value="Genomic_DNA"/>
</dbReference>
<feature type="transmembrane region" description="Helical" evidence="2">
    <location>
        <begin position="266"/>
        <end position="286"/>
    </location>
</feature>
<feature type="compositionally biased region" description="Polar residues" evidence="1">
    <location>
        <begin position="1"/>
        <end position="20"/>
    </location>
</feature>
<keyword evidence="2" id="KW-1133">Transmembrane helix</keyword>
<dbReference type="Proteomes" id="UP000462152">
    <property type="component" value="Unassembled WGS sequence"/>
</dbReference>
<dbReference type="OrthoDB" id="3288304at2"/>
<feature type="region of interest" description="Disordered" evidence="1">
    <location>
        <begin position="1"/>
        <end position="56"/>
    </location>
</feature>